<evidence type="ECO:0000313" key="1">
    <source>
        <dbReference type="EMBL" id="RAK69729.1"/>
    </source>
</evidence>
<dbReference type="AlphaFoldDB" id="A0A328BT11"/>
<sequence>MFLLHMRPLPYRFTGPLLAALLWLLPVALSIGQVQSNAGYSLQVIPDKVVSASVSTSSASAGTREALISQFEAAANKTTFRTARVGFDRQRKYGVLTDGDFSKAVGKDGVAPTTGSLGLNYAVFLPVTYGRRYLIAPAGSPEEAEPTQQILFEEEPERMVPWFSLNLLFSLGSRGDTLVVQPDTLNPGQMLNQREFGQSLLLPGSAAASTLRSATISGRWYPFSWWVRHAQLVPLSFSGDLSVATTRWAAATRRMSEVNIVSANARAYYTLFDVPAKDDNDFAMRADAFAGLTYRSLNGDIREEGPLLTQILSQSDKHRFLGYDVGGQVAVNAFRATATYSTFGGHVKGFSHGQFIFSVGFSSAFRFSKSSRTR</sequence>
<gene>
    <name evidence="1" type="ORF">DLM85_02420</name>
</gene>
<evidence type="ECO:0000313" key="2">
    <source>
        <dbReference type="Proteomes" id="UP000248553"/>
    </source>
</evidence>
<keyword evidence="2" id="KW-1185">Reference proteome</keyword>
<reference evidence="2" key="1">
    <citation type="submission" date="2018-05" db="EMBL/GenBank/DDBJ databases">
        <authorList>
            <person name="Nie L."/>
        </authorList>
    </citation>
    <scope>NUCLEOTIDE SEQUENCE [LARGE SCALE GENOMIC DNA]</scope>
    <source>
        <strain evidence="2">NL</strain>
    </source>
</reference>
<organism evidence="1 2">
    <name type="scientific">Hymenobacter edaphi</name>
    <dbReference type="NCBI Taxonomy" id="2211146"/>
    <lineage>
        <taxon>Bacteria</taxon>
        <taxon>Pseudomonadati</taxon>
        <taxon>Bacteroidota</taxon>
        <taxon>Cytophagia</taxon>
        <taxon>Cytophagales</taxon>
        <taxon>Hymenobacteraceae</taxon>
        <taxon>Hymenobacter</taxon>
    </lineage>
</organism>
<comment type="caution">
    <text evidence="1">The sequence shown here is derived from an EMBL/GenBank/DDBJ whole genome shotgun (WGS) entry which is preliminary data.</text>
</comment>
<proteinExistence type="predicted"/>
<dbReference type="Proteomes" id="UP000248553">
    <property type="component" value="Unassembled WGS sequence"/>
</dbReference>
<name>A0A328BT11_9BACT</name>
<accession>A0A328BT11</accession>
<protein>
    <submittedName>
        <fullName evidence="1">Uncharacterized protein</fullName>
    </submittedName>
</protein>
<dbReference type="EMBL" id="QHKM01000001">
    <property type="protein sequence ID" value="RAK69729.1"/>
    <property type="molecule type" value="Genomic_DNA"/>
</dbReference>